<evidence type="ECO:0000256" key="2">
    <source>
        <dbReference type="ARBA" id="ARBA00023315"/>
    </source>
</evidence>
<dbReference type="PANTHER" id="PTHR43877">
    <property type="entry name" value="AMINOALKYLPHOSPHONATE N-ACETYLTRANSFERASE-RELATED-RELATED"/>
    <property type="match status" value="1"/>
</dbReference>
<proteinExistence type="predicted"/>
<dbReference type="Proteomes" id="UP000029278">
    <property type="component" value="Unassembled WGS sequence"/>
</dbReference>
<dbReference type="PATRIC" id="fig|44252.3.peg.2859"/>
<dbReference type="InterPro" id="IPR000182">
    <property type="entry name" value="GNAT_dom"/>
</dbReference>
<dbReference type="HOGENOM" id="CLU_013985_13_3_9"/>
<reference evidence="5 7" key="2">
    <citation type="submission" date="2019-11" db="EMBL/GenBank/DDBJ databases">
        <title>Draft genome sequences of five Paenibacillus species of dairy origin.</title>
        <authorList>
            <person name="Olajide A.M."/>
            <person name="Chen S."/>
            <person name="Lapointe G."/>
        </authorList>
    </citation>
    <scope>NUCLEOTIDE SEQUENCE [LARGE SCALE GENOMIC DNA]</scope>
    <source>
        <strain evidence="5 7">3CT49</strain>
    </source>
</reference>
<dbReference type="RefSeq" id="WP_051985448.1">
    <property type="nucleotide sequence ID" value="NZ_BGML01000003.1"/>
</dbReference>
<dbReference type="InterPro" id="IPR016181">
    <property type="entry name" value="Acyl_CoA_acyltransferase"/>
</dbReference>
<dbReference type="PANTHER" id="PTHR43877:SF2">
    <property type="entry name" value="AMINOALKYLPHOSPHONATE N-ACETYLTRANSFERASE-RELATED"/>
    <property type="match status" value="1"/>
</dbReference>
<dbReference type="OrthoDB" id="6382410at2"/>
<evidence type="ECO:0000256" key="1">
    <source>
        <dbReference type="ARBA" id="ARBA00022679"/>
    </source>
</evidence>
<dbReference type="AlphaFoldDB" id="A0A090ZET7"/>
<dbReference type="CDD" id="cd04301">
    <property type="entry name" value="NAT_SF"/>
    <property type="match status" value="1"/>
</dbReference>
<comment type="caution">
    <text evidence="4">The sequence shown here is derived from an EMBL/GenBank/DDBJ whole genome shotgun (WGS) entry which is preliminary data.</text>
</comment>
<evidence type="ECO:0000313" key="7">
    <source>
        <dbReference type="Proteomes" id="UP000442469"/>
    </source>
</evidence>
<dbReference type="InterPro" id="IPR050832">
    <property type="entry name" value="Bact_Acetyltransf"/>
</dbReference>
<sequence>MIDRVGTVITRGGDFSVTLAKPGDLETVRLMLVEAANWMQTGGVKQWNPEQFTPDLIRSYYDEREIYLLTREGEPAAMFTLQDSDPDYWGALNIPGYSYLHRLTVRLPYRGQGLGGEILSFAAKRSKVLGRSGLRLDCWNQNVKLNRLYQELGFRLQGTGRKDDGREFNLYQLAPAIYDQA</sequence>
<dbReference type="Pfam" id="PF00583">
    <property type="entry name" value="Acetyltransf_1"/>
    <property type="match status" value="1"/>
</dbReference>
<name>A0A090ZET7_PAEMA</name>
<dbReference type="Gene3D" id="3.40.630.30">
    <property type="match status" value="1"/>
</dbReference>
<keyword evidence="6" id="KW-1185">Reference proteome</keyword>
<protein>
    <submittedName>
        <fullName evidence="4">Acetyltransferase domain protein</fullName>
    </submittedName>
    <submittedName>
        <fullName evidence="5">GNAT family N-acetyltransferase</fullName>
    </submittedName>
</protein>
<reference evidence="4 6" key="1">
    <citation type="submission" date="2014-04" db="EMBL/GenBank/DDBJ databases">
        <authorList>
            <person name="Bishop-Lilly K.A."/>
            <person name="Broomall S.M."/>
            <person name="Chain P.S."/>
            <person name="Chertkov O."/>
            <person name="Coyne S.R."/>
            <person name="Daligault H.E."/>
            <person name="Davenport K.W."/>
            <person name="Erkkila T."/>
            <person name="Frey K.G."/>
            <person name="Gibbons H.S."/>
            <person name="Gu W."/>
            <person name="Jaissle J."/>
            <person name="Johnson S.L."/>
            <person name="Koroleva G.I."/>
            <person name="Ladner J.T."/>
            <person name="Lo C.-C."/>
            <person name="Minogue T.D."/>
            <person name="Munk C."/>
            <person name="Palacios G.F."/>
            <person name="Redden C.L."/>
            <person name="Rosenzweig C.N."/>
            <person name="Scholz M.B."/>
            <person name="Teshima H."/>
            <person name="Xu Y."/>
        </authorList>
    </citation>
    <scope>NUCLEOTIDE SEQUENCE [LARGE SCALE GENOMIC DNA]</scope>
    <source>
        <strain evidence="4 6">8244</strain>
    </source>
</reference>
<dbReference type="PROSITE" id="PS51186">
    <property type="entry name" value="GNAT"/>
    <property type="match status" value="1"/>
</dbReference>
<evidence type="ECO:0000313" key="4">
    <source>
        <dbReference type="EMBL" id="KFN08740.1"/>
    </source>
</evidence>
<evidence type="ECO:0000259" key="3">
    <source>
        <dbReference type="PROSITE" id="PS51186"/>
    </source>
</evidence>
<dbReference type="EMBL" id="WNZZ01000008">
    <property type="protein sequence ID" value="MUG23403.1"/>
    <property type="molecule type" value="Genomic_DNA"/>
</dbReference>
<dbReference type="STRING" id="44252.DJ90_4942"/>
<accession>A0A090ZET7</accession>
<dbReference type="SUPFAM" id="SSF55729">
    <property type="entry name" value="Acyl-CoA N-acyltransferases (Nat)"/>
    <property type="match status" value="1"/>
</dbReference>
<gene>
    <name evidence="4" type="ORF">DJ90_4942</name>
    <name evidence="5" type="ORF">GNQ08_13435</name>
</gene>
<evidence type="ECO:0000313" key="5">
    <source>
        <dbReference type="EMBL" id="MUG23403.1"/>
    </source>
</evidence>
<feature type="domain" description="N-acetyltransferase" evidence="3">
    <location>
        <begin position="31"/>
        <end position="175"/>
    </location>
</feature>
<dbReference type="GeneID" id="77007295"/>
<keyword evidence="1 4" id="KW-0808">Transferase</keyword>
<dbReference type="GO" id="GO:0016747">
    <property type="term" value="F:acyltransferase activity, transferring groups other than amino-acyl groups"/>
    <property type="evidence" value="ECO:0007669"/>
    <property type="project" value="InterPro"/>
</dbReference>
<keyword evidence="2" id="KW-0012">Acyltransferase</keyword>
<dbReference type="EMBL" id="JMQA01000026">
    <property type="protein sequence ID" value="KFN08740.1"/>
    <property type="molecule type" value="Genomic_DNA"/>
</dbReference>
<dbReference type="Proteomes" id="UP000442469">
    <property type="component" value="Unassembled WGS sequence"/>
</dbReference>
<evidence type="ECO:0000313" key="6">
    <source>
        <dbReference type="Proteomes" id="UP000029278"/>
    </source>
</evidence>
<organism evidence="4 6">
    <name type="scientific">Paenibacillus macerans</name>
    <name type="common">Bacillus macerans</name>
    <dbReference type="NCBI Taxonomy" id="44252"/>
    <lineage>
        <taxon>Bacteria</taxon>
        <taxon>Bacillati</taxon>
        <taxon>Bacillota</taxon>
        <taxon>Bacilli</taxon>
        <taxon>Bacillales</taxon>
        <taxon>Paenibacillaceae</taxon>
        <taxon>Paenibacillus</taxon>
    </lineage>
</organism>